<sequence length="404" mass="44445">MTAQPQPLSIIIIGAGIGGLATALGLLAENHTVLILEKSKFANEVGAALALPSNLTNPLSKLCLNPDDFGANREDFRTFYTKDGHLMFEQDLRSVPARLVHRVDFHEALRVAAVNRGAEIRLGSQVMSVEPEAGTVTISSGEVFTADAIIGADGIHSVVRKHVVPDAPEPSPFLRSMFRMLIPCARLSAASPETRAFLDPPGKMSIFTSDDGRRTVCYPCRENTVMNVGALFPTTWVREYDTVEEIKEHMIRIFADFHPSPRALLAAAEDPSLWILYDLPALETWSCGRTAIMGDAAHPTLPFAAQGGAQALEDAVTLAVVLRKGTRADQVQDRLRLFHEIRRERCKWIQDFARGADQSTPENPGVPPTIDPAEFFEKVHRHDACAFAEQKLEEYLRAKGEQLS</sequence>
<dbReference type="InterPro" id="IPR002938">
    <property type="entry name" value="FAD-bd"/>
</dbReference>
<protein>
    <recommendedName>
        <fullName evidence="7">FAD-binding domain-containing protein</fullName>
    </recommendedName>
</protein>
<dbReference type="PRINTS" id="PR00420">
    <property type="entry name" value="RNGMNOXGNASE"/>
</dbReference>
<evidence type="ECO:0000256" key="4">
    <source>
        <dbReference type="ARBA" id="ARBA00023002"/>
    </source>
</evidence>
<dbReference type="PANTHER" id="PTHR13789:SF314">
    <property type="entry name" value="FAD-BINDING DOMAIN-CONTAINING PROTEIN"/>
    <property type="match status" value="1"/>
</dbReference>
<keyword evidence="6" id="KW-0812">Transmembrane</keyword>
<keyword evidence="9" id="KW-1185">Reference proteome</keyword>
<dbReference type="EMBL" id="JAPEUY010000010">
    <property type="protein sequence ID" value="KAJ4368968.1"/>
    <property type="molecule type" value="Genomic_DNA"/>
</dbReference>
<dbReference type="AlphaFoldDB" id="A0A9W9CLA4"/>
<evidence type="ECO:0000256" key="3">
    <source>
        <dbReference type="ARBA" id="ARBA00022827"/>
    </source>
</evidence>
<dbReference type="SUPFAM" id="SSF51905">
    <property type="entry name" value="FAD/NAD(P)-binding domain"/>
    <property type="match status" value="1"/>
</dbReference>
<accession>A0A9W9CLA4</accession>
<dbReference type="PANTHER" id="PTHR13789">
    <property type="entry name" value="MONOOXYGENASE"/>
    <property type="match status" value="1"/>
</dbReference>
<keyword evidence="5" id="KW-0503">Monooxygenase</keyword>
<evidence type="ECO:0000313" key="9">
    <source>
        <dbReference type="Proteomes" id="UP001140560"/>
    </source>
</evidence>
<comment type="caution">
    <text evidence="8">The sequence shown here is derived from an EMBL/GenBank/DDBJ whole genome shotgun (WGS) entry which is preliminary data.</text>
</comment>
<gene>
    <name evidence="8" type="ORF">N0V83_006050</name>
</gene>
<evidence type="ECO:0000256" key="6">
    <source>
        <dbReference type="SAM" id="Phobius"/>
    </source>
</evidence>
<evidence type="ECO:0000256" key="1">
    <source>
        <dbReference type="ARBA" id="ARBA00007992"/>
    </source>
</evidence>
<dbReference type="InterPro" id="IPR036188">
    <property type="entry name" value="FAD/NAD-bd_sf"/>
</dbReference>
<dbReference type="SUPFAM" id="SSF54373">
    <property type="entry name" value="FAD-linked reductases, C-terminal domain"/>
    <property type="match status" value="1"/>
</dbReference>
<dbReference type="GO" id="GO:0071949">
    <property type="term" value="F:FAD binding"/>
    <property type="evidence" value="ECO:0007669"/>
    <property type="project" value="InterPro"/>
</dbReference>
<dbReference type="Proteomes" id="UP001140560">
    <property type="component" value="Unassembled WGS sequence"/>
</dbReference>
<keyword evidence="6" id="KW-1133">Transmembrane helix</keyword>
<evidence type="ECO:0000259" key="7">
    <source>
        <dbReference type="Pfam" id="PF01494"/>
    </source>
</evidence>
<dbReference type="Pfam" id="PF01494">
    <property type="entry name" value="FAD_binding_3"/>
    <property type="match status" value="1"/>
</dbReference>
<keyword evidence="4" id="KW-0560">Oxidoreductase</keyword>
<comment type="similarity">
    <text evidence="1">Belongs to the paxM FAD-dependent monooxygenase family.</text>
</comment>
<reference evidence="8" key="1">
    <citation type="submission" date="2022-10" db="EMBL/GenBank/DDBJ databases">
        <title>Tapping the CABI collections for fungal endophytes: first genome assemblies for Collariella, Neodidymelliopsis, Ascochyta clinopodiicola, Didymella pomorum, Didymosphaeria variabile, Neocosmospora piperis and Neocucurbitaria cava.</title>
        <authorList>
            <person name="Hill R."/>
        </authorList>
    </citation>
    <scope>NUCLEOTIDE SEQUENCE</scope>
    <source>
        <strain evidence="8">IMI 356814</strain>
    </source>
</reference>
<feature type="transmembrane region" description="Helical" evidence="6">
    <location>
        <begin position="7"/>
        <end position="28"/>
    </location>
</feature>
<evidence type="ECO:0000256" key="2">
    <source>
        <dbReference type="ARBA" id="ARBA00022630"/>
    </source>
</evidence>
<dbReference type="OrthoDB" id="9993796at2759"/>
<keyword evidence="2" id="KW-0285">Flavoprotein</keyword>
<dbReference type="Gene3D" id="3.50.50.60">
    <property type="entry name" value="FAD/NAD(P)-binding domain"/>
    <property type="match status" value="1"/>
</dbReference>
<keyword evidence="6" id="KW-0472">Membrane</keyword>
<evidence type="ECO:0000256" key="5">
    <source>
        <dbReference type="ARBA" id="ARBA00023033"/>
    </source>
</evidence>
<dbReference type="GO" id="GO:0004497">
    <property type="term" value="F:monooxygenase activity"/>
    <property type="evidence" value="ECO:0007669"/>
    <property type="project" value="UniProtKB-KW"/>
</dbReference>
<proteinExistence type="inferred from homology"/>
<dbReference type="InterPro" id="IPR050493">
    <property type="entry name" value="FAD-dep_Monooxygenase_BioMet"/>
</dbReference>
<name>A0A9W9CLA4_9PLEO</name>
<keyword evidence="3" id="KW-0274">FAD</keyword>
<organism evidence="8 9">
    <name type="scientific">Neocucurbitaria cava</name>
    <dbReference type="NCBI Taxonomy" id="798079"/>
    <lineage>
        <taxon>Eukaryota</taxon>
        <taxon>Fungi</taxon>
        <taxon>Dikarya</taxon>
        <taxon>Ascomycota</taxon>
        <taxon>Pezizomycotina</taxon>
        <taxon>Dothideomycetes</taxon>
        <taxon>Pleosporomycetidae</taxon>
        <taxon>Pleosporales</taxon>
        <taxon>Pleosporineae</taxon>
        <taxon>Cucurbitariaceae</taxon>
        <taxon>Neocucurbitaria</taxon>
    </lineage>
</organism>
<evidence type="ECO:0000313" key="8">
    <source>
        <dbReference type="EMBL" id="KAJ4368968.1"/>
    </source>
</evidence>
<feature type="domain" description="FAD-binding" evidence="7">
    <location>
        <begin position="10"/>
        <end position="351"/>
    </location>
</feature>